<keyword evidence="2" id="KW-1185">Reference proteome</keyword>
<reference evidence="1" key="1">
    <citation type="submission" date="2021-06" db="EMBL/GenBank/DDBJ databases">
        <title>Parelaphostrongylus tenuis whole genome reference sequence.</title>
        <authorList>
            <person name="Garwood T.J."/>
            <person name="Larsen P.A."/>
            <person name="Fountain-Jones N.M."/>
            <person name="Garbe J.R."/>
            <person name="Macchietto M.G."/>
            <person name="Kania S.A."/>
            <person name="Gerhold R.W."/>
            <person name="Richards J.E."/>
            <person name="Wolf T.M."/>
        </authorList>
    </citation>
    <scope>NUCLEOTIDE SEQUENCE</scope>
    <source>
        <strain evidence="1">MNPRO001-30</strain>
        <tissue evidence="1">Meninges</tissue>
    </source>
</reference>
<name>A0AAD5RB94_PARTN</name>
<gene>
    <name evidence="1" type="ORF">KIN20_035317</name>
</gene>
<dbReference type="EMBL" id="JAHQIW010007215">
    <property type="protein sequence ID" value="KAJ1372999.1"/>
    <property type="molecule type" value="Genomic_DNA"/>
</dbReference>
<evidence type="ECO:0000313" key="2">
    <source>
        <dbReference type="Proteomes" id="UP001196413"/>
    </source>
</evidence>
<accession>A0AAD5RB94</accession>
<proteinExistence type="predicted"/>
<protein>
    <submittedName>
        <fullName evidence="1">Uncharacterized protein</fullName>
    </submittedName>
</protein>
<organism evidence="1 2">
    <name type="scientific">Parelaphostrongylus tenuis</name>
    <name type="common">Meningeal worm</name>
    <dbReference type="NCBI Taxonomy" id="148309"/>
    <lineage>
        <taxon>Eukaryota</taxon>
        <taxon>Metazoa</taxon>
        <taxon>Ecdysozoa</taxon>
        <taxon>Nematoda</taxon>
        <taxon>Chromadorea</taxon>
        <taxon>Rhabditida</taxon>
        <taxon>Rhabditina</taxon>
        <taxon>Rhabditomorpha</taxon>
        <taxon>Strongyloidea</taxon>
        <taxon>Metastrongylidae</taxon>
        <taxon>Parelaphostrongylus</taxon>
    </lineage>
</organism>
<evidence type="ECO:0000313" key="1">
    <source>
        <dbReference type="EMBL" id="KAJ1372999.1"/>
    </source>
</evidence>
<dbReference type="Proteomes" id="UP001196413">
    <property type="component" value="Unassembled WGS sequence"/>
</dbReference>
<sequence>MVGSWFLKLKHENSIDEVVFFHIKTIQPHHIQQHKHFVAIKLAVFRFEEN</sequence>
<comment type="caution">
    <text evidence="1">The sequence shown here is derived from an EMBL/GenBank/DDBJ whole genome shotgun (WGS) entry which is preliminary data.</text>
</comment>
<dbReference type="AlphaFoldDB" id="A0AAD5RB94"/>